<feature type="region of interest" description="Disordered" evidence="1">
    <location>
        <begin position="98"/>
        <end position="134"/>
    </location>
</feature>
<evidence type="ECO:0000313" key="4">
    <source>
        <dbReference type="Proteomes" id="UP001148614"/>
    </source>
</evidence>
<organism evidence="3 4">
    <name type="scientific">Xylaria arbuscula</name>
    <dbReference type="NCBI Taxonomy" id="114810"/>
    <lineage>
        <taxon>Eukaryota</taxon>
        <taxon>Fungi</taxon>
        <taxon>Dikarya</taxon>
        <taxon>Ascomycota</taxon>
        <taxon>Pezizomycotina</taxon>
        <taxon>Sordariomycetes</taxon>
        <taxon>Xylariomycetidae</taxon>
        <taxon>Xylariales</taxon>
        <taxon>Xylariaceae</taxon>
        <taxon>Xylaria</taxon>
    </lineage>
</organism>
<accession>A0A9W8NB69</accession>
<feature type="compositionally biased region" description="Low complexity" evidence="1">
    <location>
        <begin position="98"/>
        <end position="115"/>
    </location>
</feature>
<evidence type="ECO:0000313" key="3">
    <source>
        <dbReference type="EMBL" id="KAJ3566347.1"/>
    </source>
</evidence>
<sequence length="227" mass="23808">MVNTLAAALAIVLLLGQAEAGLIAKVARTETPCSHSSMLLETVPTETSSVLSLSRYISTDPDLTSTGLPLGGIFVEPDPSDRPSSRTEITTTTTITTMSTTSVSPVSHTTRTSHTPEATPCEEEGEEHHHTGSIMRHSTTTARIPEQTTPTPTPTVSDLNLEQKFVQTTYWACATLGTEAHCGWHEPILDASSGAYAKMGGGDGGGRDIALRAGGFALFAVGVLMLA</sequence>
<reference evidence="3" key="1">
    <citation type="submission" date="2022-07" db="EMBL/GenBank/DDBJ databases">
        <title>Genome Sequence of Xylaria arbuscula.</title>
        <authorList>
            <person name="Buettner E."/>
        </authorList>
    </citation>
    <scope>NUCLEOTIDE SEQUENCE</scope>
    <source>
        <strain evidence="3">VT107</strain>
    </source>
</reference>
<name>A0A9W8NB69_9PEZI</name>
<keyword evidence="4" id="KW-1185">Reference proteome</keyword>
<protein>
    <submittedName>
        <fullName evidence="3">Uncharacterized protein</fullName>
    </submittedName>
</protein>
<feature type="signal peptide" evidence="2">
    <location>
        <begin position="1"/>
        <end position="20"/>
    </location>
</feature>
<dbReference type="EMBL" id="JANPWZ010001367">
    <property type="protein sequence ID" value="KAJ3566347.1"/>
    <property type="molecule type" value="Genomic_DNA"/>
</dbReference>
<gene>
    <name evidence="3" type="ORF">NPX13_g7164</name>
</gene>
<dbReference type="Proteomes" id="UP001148614">
    <property type="component" value="Unassembled WGS sequence"/>
</dbReference>
<evidence type="ECO:0000256" key="2">
    <source>
        <dbReference type="SAM" id="SignalP"/>
    </source>
</evidence>
<comment type="caution">
    <text evidence="3">The sequence shown here is derived from an EMBL/GenBank/DDBJ whole genome shotgun (WGS) entry which is preliminary data.</text>
</comment>
<keyword evidence="2" id="KW-0732">Signal</keyword>
<dbReference type="AlphaFoldDB" id="A0A9W8NB69"/>
<feature type="chain" id="PRO_5040754370" evidence="2">
    <location>
        <begin position="21"/>
        <end position="227"/>
    </location>
</feature>
<evidence type="ECO:0000256" key="1">
    <source>
        <dbReference type="SAM" id="MobiDB-lite"/>
    </source>
</evidence>
<proteinExistence type="predicted"/>